<organism evidence="1 2">
    <name type="scientific">Lasiodiplodia theobromae</name>
    <dbReference type="NCBI Taxonomy" id="45133"/>
    <lineage>
        <taxon>Eukaryota</taxon>
        <taxon>Fungi</taxon>
        <taxon>Dikarya</taxon>
        <taxon>Ascomycota</taxon>
        <taxon>Pezizomycotina</taxon>
        <taxon>Dothideomycetes</taxon>
        <taxon>Dothideomycetes incertae sedis</taxon>
        <taxon>Botryosphaeriales</taxon>
        <taxon>Botryosphaeriaceae</taxon>
        <taxon>Lasiodiplodia</taxon>
    </lineage>
</organism>
<reference evidence="1 2" key="1">
    <citation type="journal article" date="2019" name="Sci. Rep.">
        <title>A multi-omics analysis of the grapevine pathogen Lasiodiplodia theobromae reveals that temperature affects the expression of virulence- and pathogenicity-related genes.</title>
        <authorList>
            <person name="Felix C."/>
            <person name="Meneses R."/>
            <person name="Goncalves M.F.M."/>
            <person name="Tilleman L."/>
            <person name="Duarte A.S."/>
            <person name="Jorrin-Novo J.V."/>
            <person name="Van de Peer Y."/>
            <person name="Deforce D."/>
            <person name="Van Nieuwerburgh F."/>
            <person name="Esteves A.C."/>
            <person name="Alves A."/>
        </authorList>
    </citation>
    <scope>NUCLEOTIDE SEQUENCE [LARGE SCALE GENOMIC DNA]</scope>
    <source>
        <strain evidence="1 2">LA-SOL3</strain>
    </source>
</reference>
<protein>
    <submittedName>
        <fullName evidence="1">Uncharacterized protein</fullName>
    </submittedName>
</protein>
<accession>A0A5N5D4G4</accession>
<dbReference type="EMBL" id="VCHE01000075">
    <property type="protein sequence ID" value="KAB2572579.1"/>
    <property type="molecule type" value="Genomic_DNA"/>
</dbReference>
<dbReference type="OrthoDB" id="5419927at2759"/>
<dbReference type="Proteomes" id="UP000325902">
    <property type="component" value="Unassembled WGS sequence"/>
</dbReference>
<keyword evidence="2" id="KW-1185">Reference proteome</keyword>
<evidence type="ECO:0000313" key="1">
    <source>
        <dbReference type="EMBL" id="KAB2572579.1"/>
    </source>
</evidence>
<dbReference type="AlphaFoldDB" id="A0A5N5D4G4"/>
<evidence type="ECO:0000313" key="2">
    <source>
        <dbReference type="Proteomes" id="UP000325902"/>
    </source>
</evidence>
<dbReference type="PANTHER" id="PTHR40619:SF3">
    <property type="entry name" value="FUNGAL STAND N-TERMINAL GOODBYE DOMAIN-CONTAINING PROTEIN"/>
    <property type="match status" value="1"/>
</dbReference>
<proteinExistence type="predicted"/>
<gene>
    <name evidence="1" type="ORF">DBV05_g8737</name>
</gene>
<sequence length="203" mass="22935">MLTRTIGIMQPTKVVQFFCGRHTSSSDPLGGPNGLIRGILAQLLRLGNFNLSFIDSRTPKEYIQRHSLGQLTDTLKRLVRQLDRHVILFIFVDGVSLLERGEWIQDLNKVMYDLRELTWDKTVAATVKIIVTNPGKSRGLGSCIASEDRVLVPYLPSIGDGKLTDRMVNKEFHTLRGNPAVRQEPEAFNDIDSEGEFDLDWLL</sequence>
<dbReference type="PANTHER" id="PTHR40619">
    <property type="entry name" value="FUNGAL STAND N-TERMINAL GOODBYE DOMAIN-CONTAINING PROTEIN"/>
    <property type="match status" value="1"/>
</dbReference>
<comment type="caution">
    <text evidence="1">The sequence shown here is derived from an EMBL/GenBank/DDBJ whole genome shotgun (WGS) entry which is preliminary data.</text>
</comment>
<name>A0A5N5D4G4_9PEZI</name>